<protein>
    <recommendedName>
        <fullName evidence="2">Brl1/Brr6 domain-containing protein</fullName>
    </recommendedName>
</protein>
<dbReference type="GO" id="GO:0006998">
    <property type="term" value="P:nuclear envelope organization"/>
    <property type="evidence" value="ECO:0007669"/>
    <property type="project" value="InterPro"/>
</dbReference>
<comment type="caution">
    <text evidence="3">The sequence shown here is derived from an EMBL/GenBank/DDBJ whole genome shotgun (WGS) entry which is preliminary data.</text>
</comment>
<evidence type="ECO:0000256" key="1">
    <source>
        <dbReference type="SAM" id="Phobius"/>
    </source>
</evidence>
<keyword evidence="1" id="KW-1133">Transmembrane helix</keyword>
<dbReference type="PANTHER" id="PTHR28136">
    <property type="entry name" value="NUCLEUS EXPORT PROTEIN BRR6"/>
    <property type="match status" value="1"/>
</dbReference>
<dbReference type="SMART" id="SM01042">
    <property type="entry name" value="Brr6_like_C_C"/>
    <property type="match status" value="1"/>
</dbReference>
<evidence type="ECO:0000313" key="3">
    <source>
        <dbReference type="EMBL" id="ORX62216.1"/>
    </source>
</evidence>
<gene>
    <name evidence="3" type="ORF">DM01DRAFT_301039</name>
</gene>
<reference evidence="3 4" key="1">
    <citation type="submission" date="2016-07" db="EMBL/GenBank/DDBJ databases">
        <title>Pervasive Adenine N6-methylation of Active Genes in Fungi.</title>
        <authorList>
            <consortium name="DOE Joint Genome Institute"/>
            <person name="Mondo S.J."/>
            <person name="Dannebaum R.O."/>
            <person name="Kuo R.C."/>
            <person name="Labutti K."/>
            <person name="Haridas S."/>
            <person name="Kuo A."/>
            <person name="Salamov A."/>
            <person name="Ahrendt S.R."/>
            <person name="Lipzen A."/>
            <person name="Sullivan W."/>
            <person name="Andreopoulos W.B."/>
            <person name="Clum A."/>
            <person name="Lindquist E."/>
            <person name="Daum C."/>
            <person name="Ramamoorthy G.K."/>
            <person name="Gryganskyi A."/>
            <person name="Culley D."/>
            <person name="Magnuson J.K."/>
            <person name="James T.Y."/>
            <person name="O'Malley M.A."/>
            <person name="Stajich J.E."/>
            <person name="Spatafora J.W."/>
            <person name="Visel A."/>
            <person name="Grigoriev I.V."/>
        </authorList>
    </citation>
    <scope>NUCLEOTIDE SEQUENCE [LARGE SCALE GENOMIC DNA]</scope>
    <source>
        <strain evidence="3 4">NRRL 3301</strain>
    </source>
</reference>
<dbReference type="Proteomes" id="UP000242146">
    <property type="component" value="Unassembled WGS sequence"/>
</dbReference>
<sequence length="168" mass="19587">MNDRQRKRRKLEHEGSQLVTYQPSHPPWKTSLLSFDMPMILSNYAFMLFYVLFMALVLILLYQTFRTLQLEIQEQIQQQIQAQVHTIDACSQKYQDYNCDRSDLAPVLLSYCLGWSKCMQDDPYNVKKIDAAARVFGDLINTFCNALSFKTMIAICLVVFFTSVFSLL</sequence>
<dbReference type="EMBL" id="MCGT01000002">
    <property type="protein sequence ID" value="ORX62216.1"/>
    <property type="molecule type" value="Genomic_DNA"/>
</dbReference>
<feature type="transmembrane region" description="Helical" evidence="1">
    <location>
        <begin position="44"/>
        <end position="65"/>
    </location>
</feature>
<dbReference type="AlphaFoldDB" id="A0A1X2GW43"/>
<proteinExistence type="predicted"/>
<evidence type="ECO:0000313" key="4">
    <source>
        <dbReference type="Proteomes" id="UP000242146"/>
    </source>
</evidence>
<dbReference type="OrthoDB" id="5961at2759"/>
<accession>A0A1X2GW43</accession>
<dbReference type="GO" id="GO:0055088">
    <property type="term" value="P:lipid homeostasis"/>
    <property type="evidence" value="ECO:0007669"/>
    <property type="project" value="InterPro"/>
</dbReference>
<dbReference type="GO" id="GO:0031965">
    <property type="term" value="C:nuclear membrane"/>
    <property type="evidence" value="ECO:0007669"/>
    <property type="project" value="InterPro"/>
</dbReference>
<name>A0A1X2GW43_9FUNG</name>
<dbReference type="PANTHER" id="PTHR28136:SF1">
    <property type="entry name" value="NUCLEUS EXPORT PROTEIN BRL1"/>
    <property type="match status" value="1"/>
</dbReference>
<keyword evidence="1" id="KW-0812">Transmembrane</keyword>
<feature type="transmembrane region" description="Helical" evidence="1">
    <location>
        <begin position="147"/>
        <end position="167"/>
    </location>
</feature>
<feature type="domain" description="Brl1/Brr6" evidence="2">
    <location>
        <begin position="41"/>
        <end position="165"/>
    </location>
</feature>
<keyword evidence="1" id="KW-0472">Membrane</keyword>
<dbReference type="Pfam" id="PF10104">
    <property type="entry name" value="Brr6_like_C_C"/>
    <property type="match status" value="1"/>
</dbReference>
<organism evidence="3 4">
    <name type="scientific">Hesseltinella vesiculosa</name>
    <dbReference type="NCBI Taxonomy" id="101127"/>
    <lineage>
        <taxon>Eukaryota</taxon>
        <taxon>Fungi</taxon>
        <taxon>Fungi incertae sedis</taxon>
        <taxon>Mucoromycota</taxon>
        <taxon>Mucoromycotina</taxon>
        <taxon>Mucoromycetes</taxon>
        <taxon>Mucorales</taxon>
        <taxon>Cunninghamellaceae</taxon>
        <taxon>Hesseltinella</taxon>
    </lineage>
</organism>
<dbReference type="InterPro" id="IPR018767">
    <property type="entry name" value="Brl1/Brr6_dom"/>
</dbReference>
<keyword evidence="4" id="KW-1185">Reference proteome</keyword>
<evidence type="ECO:0000259" key="2">
    <source>
        <dbReference type="SMART" id="SM01042"/>
    </source>
</evidence>
<dbReference type="InterPro" id="IPR040202">
    <property type="entry name" value="Brl1/Brr6"/>
</dbReference>